<gene>
    <name evidence="7" type="ORF">GTHE00462_LOCUS15436</name>
</gene>
<dbReference type="GO" id="GO:0004674">
    <property type="term" value="F:protein serine/threonine kinase activity"/>
    <property type="evidence" value="ECO:0007669"/>
    <property type="project" value="TreeGrafter"/>
</dbReference>
<accession>A0A7S4KNQ8</accession>
<organism evidence="7">
    <name type="scientific">Guillardia theta</name>
    <name type="common">Cryptophyte</name>
    <name type="synonym">Cryptomonas phi</name>
    <dbReference type="NCBI Taxonomy" id="55529"/>
    <lineage>
        <taxon>Eukaryota</taxon>
        <taxon>Cryptophyceae</taxon>
        <taxon>Pyrenomonadales</taxon>
        <taxon>Geminigeraceae</taxon>
        <taxon>Guillardia</taxon>
    </lineage>
</organism>
<dbReference type="PANTHER" id="PTHR44329:SF298">
    <property type="entry name" value="MIXED LINEAGE KINASE DOMAIN-LIKE PROTEIN"/>
    <property type="match status" value="1"/>
</dbReference>
<dbReference type="GO" id="GO:0005524">
    <property type="term" value="F:ATP binding"/>
    <property type="evidence" value="ECO:0007669"/>
    <property type="project" value="UniProtKB-KW"/>
</dbReference>
<dbReference type="PRINTS" id="PR00109">
    <property type="entry name" value="TYRKINASE"/>
</dbReference>
<dbReference type="PROSITE" id="PS50011">
    <property type="entry name" value="PROTEIN_KINASE_DOM"/>
    <property type="match status" value="1"/>
</dbReference>
<dbReference type="CDD" id="cd16449">
    <property type="entry name" value="RING-HC"/>
    <property type="match status" value="1"/>
</dbReference>
<dbReference type="InterPro" id="IPR011050">
    <property type="entry name" value="Pectin_lyase_fold/virulence"/>
</dbReference>
<dbReference type="PROSITE" id="PS50089">
    <property type="entry name" value="ZF_RING_2"/>
    <property type="match status" value="1"/>
</dbReference>
<evidence type="ECO:0000256" key="3">
    <source>
        <dbReference type="PROSITE-ProRule" id="PRU00175"/>
    </source>
</evidence>
<dbReference type="InterPro" id="IPR011009">
    <property type="entry name" value="Kinase-like_dom_sf"/>
</dbReference>
<dbReference type="GO" id="GO:0008270">
    <property type="term" value="F:zinc ion binding"/>
    <property type="evidence" value="ECO:0007669"/>
    <property type="project" value="UniProtKB-KW"/>
</dbReference>
<keyword evidence="3" id="KW-0862">Zinc</keyword>
<feature type="domain" description="Protein kinase" evidence="5">
    <location>
        <begin position="302"/>
        <end position="569"/>
    </location>
</feature>
<dbReference type="Gene3D" id="2.160.20.10">
    <property type="entry name" value="Single-stranded right-handed beta-helix, Pectin lyase-like"/>
    <property type="match status" value="1"/>
</dbReference>
<feature type="compositionally biased region" description="Low complexity" evidence="4">
    <location>
        <begin position="158"/>
        <end position="171"/>
    </location>
</feature>
<feature type="region of interest" description="Disordered" evidence="4">
    <location>
        <begin position="144"/>
        <end position="171"/>
    </location>
</feature>
<dbReference type="PROSITE" id="PS00108">
    <property type="entry name" value="PROTEIN_KINASE_ST"/>
    <property type="match status" value="1"/>
</dbReference>
<evidence type="ECO:0000256" key="1">
    <source>
        <dbReference type="ARBA" id="ARBA00022741"/>
    </source>
</evidence>
<dbReference type="InterPro" id="IPR001841">
    <property type="entry name" value="Znf_RING"/>
</dbReference>
<dbReference type="AlphaFoldDB" id="A0A7S4KNQ8"/>
<sequence length="851" mass="90139">MSSSVVNIKTPARGLGQPARGEGSGAEAGAAYKSSHYNGGSQQSAAAAGVTTITSTAAAAGAAAAGAAGTSAAAGSKVPGSTDSTRSEFLGEAMALGSLIQSKVVEAISHISLNPVASSKGTASESSEQAPRSLDMLFLARGSNSQNSKTCPGSTLPDADNGSDDGSASAWSMDSEASSVQLLDGTDAMVKCLRKGSSALECPVCLHLYCNPVVPMNCGCRCTFCEGCLENLIRISDGRCSSCQQDLPKKIGMWVPNQEIIDAISKFQKQGGEDAEYANMINQMKEKKRRAKYPILRISEFDLDPKPIATGAYGQVFRGVWKANNNASIALKKIFLNTSTHSRQQVLDNFRKECEVLAMLDHPHVLRLYGAVDDDENVCIVTELVPGGSLFDLIHTKPLLRPEAVIVIGGGVCKGMTYLHSMGVIHRDLKPGNLLMAAVQSPAGPQLVVKVADFGLARVQDSTRTMTGGIGTSQYTAPEVLRSERYDSKVDVYSFGIILWEIHAKRLPYSDMNQMQIAVAVATQNHRPPPPPNCPAPFWQLMQSCWNSRPAERPSFPEVLCQLEDMQFVFNLVASTRNTQQHSESYGGGDGQGSFARTLNGGNENGGGEGDAMPISGEHSALLEEQVEAAERRVLRVPGQYSSISEAVRSARADDRVLISPGHYRESVEIPADLVLEIVGDADLQGLLLEGVEGRPVFTQVGGFVRVSKLAMKSSGPAVLAAKNSMMVIEDCFMSGAQYGLLALEGGEVTIRRSVFCRCREHGVFLGAGVRAIMESSSVFENGSHGVLAAKPDCSLHVTRSKLSFNAGAGIFIDNGGGGLVEDNDLRNNTKGPLVVGVSSVGSVVLGSNLT</sequence>
<evidence type="ECO:0000256" key="2">
    <source>
        <dbReference type="ARBA" id="ARBA00022840"/>
    </source>
</evidence>
<dbReference type="Pfam" id="PF07714">
    <property type="entry name" value="PK_Tyr_Ser-Thr"/>
    <property type="match status" value="1"/>
</dbReference>
<dbReference type="PANTHER" id="PTHR44329">
    <property type="entry name" value="SERINE/THREONINE-PROTEIN KINASE TNNI3K-RELATED"/>
    <property type="match status" value="1"/>
</dbReference>
<dbReference type="SUPFAM" id="SSF56112">
    <property type="entry name" value="Protein kinase-like (PK-like)"/>
    <property type="match status" value="1"/>
</dbReference>
<dbReference type="InterPro" id="IPR051681">
    <property type="entry name" value="Ser/Thr_Kinases-Pseudokinases"/>
</dbReference>
<feature type="region of interest" description="Disordered" evidence="4">
    <location>
        <begin position="1"/>
        <end position="32"/>
    </location>
</feature>
<dbReference type="Gene3D" id="3.30.40.10">
    <property type="entry name" value="Zinc/RING finger domain, C3HC4 (zinc finger)"/>
    <property type="match status" value="1"/>
</dbReference>
<proteinExistence type="predicted"/>
<keyword evidence="3" id="KW-0479">Metal-binding</keyword>
<evidence type="ECO:0008006" key="8">
    <source>
        <dbReference type="Google" id="ProtNLM"/>
    </source>
</evidence>
<dbReference type="CDD" id="cd13999">
    <property type="entry name" value="STKc_MAP3K-like"/>
    <property type="match status" value="1"/>
</dbReference>
<dbReference type="SUPFAM" id="SSF51126">
    <property type="entry name" value="Pectin lyase-like"/>
    <property type="match status" value="1"/>
</dbReference>
<reference evidence="7" key="1">
    <citation type="submission" date="2021-01" db="EMBL/GenBank/DDBJ databases">
        <authorList>
            <person name="Corre E."/>
            <person name="Pelletier E."/>
            <person name="Niang G."/>
            <person name="Scheremetjew M."/>
            <person name="Finn R."/>
            <person name="Kale V."/>
            <person name="Holt S."/>
            <person name="Cochrane G."/>
            <person name="Meng A."/>
            <person name="Brown T."/>
            <person name="Cohen L."/>
        </authorList>
    </citation>
    <scope>NUCLEOTIDE SEQUENCE</scope>
    <source>
        <strain evidence="7">CCMP 2712</strain>
    </source>
</reference>
<evidence type="ECO:0000259" key="5">
    <source>
        <dbReference type="PROSITE" id="PS50011"/>
    </source>
</evidence>
<dbReference type="InterPro" id="IPR013083">
    <property type="entry name" value="Znf_RING/FYVE/PHD"/>
</dbReference>
<evidence type="ECO:0000256" key="4">
    <source>
        <dbReference type="SAM" id="MobiDB-lite"/>
    </source>
</evidence>
<evidence type="ECO:0000313" key="7">
    <source>
        <dbReference type="EMBL" id="CAE2300042.1"/>
    </source>
</evidence>
<keyword evidence="2" id="KW-0067">ATP-binding</keyword>
<dbReference type="Pfam" id="PF13229">
    <property type="entry name" value="Beta_helix"/>
    <property type="match status" value="1"/>
</dbReference>
<feature type="domain" description="RING-type" evidence="6">
    <location>
        <begin position="202"/>
        <end position="244"/>
    </location>
</feature>
<dbReference type="InterPro" id="IPR001245">
    <property type="entry name" value="Ser-Thr/Tyr_kinase_cat_dom"/>
</dbReference>
<dbReference type="InterPro" id="IPR000719">
    <property type="entry name" value="Prot_kinase_dom"/>
</dbReference>
<dbReference type="InterPro" id="IPR012334">
    <property type="entry name" value="Pectin_lyas_fold"/>
</dbReference>
<name>A0A7S4KNQ8_GUITH</name>
<dbReference type="EMBL" id="HBKN01019573">
    <property type="protein sequence ID" value="CAE2300042.1"/>
    <property type="molecule type" value="Transcribed_RNA"/>
</dbReference>
<dbReference type="InterPro" id="IPR039448">
    <property type="entry name" value="Beta_helix"/>
</dbReference>
<keyword evidence="1" id="KW-0547">Nucleotide-binding</keyword>
<dbReference type="Gene3D" id="1.10.510.10">
    <property type="entry name" value="Transferase(Phosphotransferase) domain 1"/>
    <property type="match status" value="1"/>
</dbReference>
<feature type="compositionally biased region" description="Polar residues" evidence="4">
    <location>
        <begin position="144"/>
        <end position="153"/>
    </location>
</feature>
<keyword evidence="3" id="KW-0863">Zinc-finger</keyword>
<dbReference type="SUPFAM" id="SSF57850">
    <property type="entry name" value="RING/U-box"/>
    <property type="match status" value="1"/>
</dbReference>
<dbReference type="InterPro" id="IPR008271">
    <property type="entry name" value="Ser/Thr_kinase_AS"/>
</dbReference>
<protein>
    <recommendedName>
        <fullName evidence="8">Protein kinase domain-containing protein</fullName>
    </recommendedName>
</protein>
<evidence type="ECO:0000259" key="6">
    <source>
        <dbReference type="PROSITE" id="PS50089"/>
    </source>
</evidence>
<dbReference type="SMART" id="SM00220">
    <property type="entry name" value="S_TKc"/>
    <property type="match status" value="1"/>
</dbReference>